<dbReference type="Pfam" id="PF00226">
    <property type="entry name" value="DnaJ"/>
    <property type="match status" value="1"/>
</dbReference>
<evidence type="ECO:0000313" key="4">
    <source>
        <dbReference type="Proteomes" id="UP000662747"/>
    </source>
</evidence>
<protein>
    <submittedName>
        <fullName evidence="3">DnaJ domain-containing protein</fullName>
    </submittedName>
</protein>
<name>A0ABX7P519_9BACT</name>
<dbReference type="SMART" id="SM00271">
    <property type="entry name" value="DnaJ"/>
    <property type="match status" value="1"/>
</dbReference>
<dbReference type="SUPFAM" id="SSF46565">
    <property type="entry name" value="Chaperone J-domain"/>
    <property type="match status" value="1"/>
</dbReference>
<feature type="region of interest" description="Disordered" evidence="1">
    <location>
        <begin position="283"/>
        <end position="383"/>
    </location>
</feature>
<gene>
    <name evidence="3" type="ORF">JY651_11875</name>
</gene>
<dbReference type="Gene3D" id="1.10.287.110">
    <property type="entry name" value="DnaJ domain"/>
    <property type="match status" value="1"/>
</dbReference>
<dbReference type="InterPro" id="IPR036869">
    <property type="entry name" value="J_dom_sf"/>
</dbReference>
<dbReference type="PROSITE" id="PS50076">
    <property type="entry name" value="DNAJ_2"/>
    <property type="match status" value="1"/>
</dbReference>
<keyword evidence="4" id="KW-1185">Reference proteome</keyword>
<evidence type="ECO:0000259" key="2">
    <source>
        <dbReference type="PROSITE" id="PS50076"/>
    </source>
</evidence>
<accession>A0ABX7P519</accession>
<feature type="compositionally biased region" description="Pro residues" evidence="1">
    <location>
        <begin position="362"/>
        <end position="375"/>
    </location>
</feature>
<sequence>MEPLTPGLLGLGGRRLAGKCEVCGDAVCQTCVSTQVLEASAFRQRAIIPGTEGRKTRGQACRSCLWEVLTDRGDTPPFPAPPGQRQRAARAARESCTHPDVKAWMAFCPGCGDEVAWKHEPGNPVCDACGAPSHRYFNHCWACGESFEEDNEPQAVTRGFRLEFDCDSDDCTGRLAWLMPFCPWCGEEKHWQHGDGTLECTECESSLDRAWAFCVRCGEEAPLPDDCPRCGLDLEEAQSAARCEGCRNIVCGDCFDTRVVPLQGGGQQEKLLCSTCGVGFAVPADETPSEASEDEEDEQSDEEDEAAQADAAEQDEDDADEDDDEEQDEADEDEAGDEEQEEADAEEADDAESEEDDDEPEPPVTPPREPPPPSPWEVLGVAPNTPLPEVKRAYLALVAQYHPDKVAQLGPKLQALAQEETRRIIEAWERVRKQSS</sequence>
<feature type="domain" description="J" evidence="2">
    <location>
        <begin position="374"/>
        <end position="436"/>
    </location>
</feature>
<feature type="compositionally biased region" description="Acidic residues" evidence="1">
    <location>
        <begin position="287"/>
        <end position="361"/>
    </location>
</feature>
<evidence type="ECO:0000313" key="3">
    <source>
        <dbReference type="EMBL" id="QSQ25580.1"/>
    </source>
</evidence>
<dbReference type="Proteomes" id="UP000662747">
    <property type="component" value="Chromosome"/>
</dbReference>
<proteinExistence type="predicted"/>
<organism evidence="3 4">
    <name type="scientific">Pyxidicoccus parkwayensis</name>
    <dbReference type="NCBI Taxonomy" id="2813578"/>
    <lineage>
        <taxon>Bacteria</taxon>
        <taxon>Pseudomonadati</taxon>
        <taxon>Myxococcota</taxon>
        <taxon>Myxococcia</taxon>
        <taxon>Myxococcales</taxon>
        <taxon>Cystobacterineae</taxon>
        <taxon>Myxococcaceae</taxon>
        <taxon>Pyxidicoccus</taxon>
    </lineage>
</organism>
<reference evidence="3 4" key="1">
    <citation type="submission" date="2021-02" db="EMBL/GenBank/DDBJ databases">
        <title>De Novo genome assembly of isolated myxobacteria.</title>
        <authorList>
            <person name="Stevens D.C."/>
        </authorList>
    </citation>
    <scope>NUCLEOTIDE SEQUENCE [LARGE SCALE GENOMIC DNA]</scope>
    <source>
        <strain evidence="4">SCPEA02</strain>
    </source>
</reference>
<dbReference type="InterPro" id="IPR001623">
    <property type="entry name" value="DnaJ_domain"/>
</dbReference>
<dbReference type="EMBL" id="CP071090">
    <property type="protein sequence ID" value="QSQ25580.1"/>
    <property type="molecule type" value="Genomic_DNA"/>
</dbReference>
<dbReference type="CDD" id="cd06257">
    <property type="entry name" value="DnaJ"/>
    <property type="match status" value="1"/>
</dbReference>
<evidence type="ECO:0000256" key="1">
    <source>
        <dbReference type="SAM" id="MobiDB-lite"/>
    </source>
</evidence>